<dbReference type="Proteomes" id="UP000215931">
    <property type="component" value="Unassembled WGS sequence"/>
</dbReference>
<dbReference type="AlphaFoldDB" id="A0A271KFY0"/>
<dbReference type="OrthoDB" id="9807532at2"/>
<dbReference type="Gene3D" id="3.30.300.20">
    <property type="match status" value="1"/>
</dbReference>
<comment type="caution">
    <text evidence="1">The sequence shown here is derived from an EMBL/GenBank/DDBJ whole genome shotgun (WGS) entry which is preliminary data.</text>
</comment>
<accession>A0A271KFY0</accession>
<dbReference type="InterPro" id="IPR036102">
    <property type="entry name" value="OsmC/Ohrsf"/>
</dbReference>
<dbReference type="EMBL" id="NPKH01000023">
    <property type="protein sequence ID" value="PAP93935.1"/>
    <property type="molecule type" value="Genomic_DNA"/>
</dbReference>
<gene>
    <name evidence="1" type="ORF">CIT31_16295</name>
</gene>
<dbReference type="GO" id="GO:0004601">
    <property type="term" value="F:peroxidase activity"/>
    <property type="evidence" value="ECO:0007669"/>
    <property type="project" value="InterPro"/>
</dbReference>
<dbReference type="GO" id="GO:0006979">
    <property type="term" value="P:response to oxidative stress"/>
    <property type="evidence" value="ECO:0007669"/>
    <property type="project" value="InterPro"/>
</dbReference>
<reference evidence="1 2" key="1">
    <citation type="submission" date="2017-08" db="EMBL/GenBank/DDBJ databases">
        <title>Mesorhizobium wenxinae sp. nov., a novel rhizobial species isolated from root nodules of chickpea (Cicer arietinum L.).</title>
        <authorList>
            <person name="Zhang J."/>
        </authorList>
    </citation>
    <scope>NUCLEOTIDE SEQUENCE [LARGE SCALE GENOMIC DNA]</scope>
    <source>
        <strain evidence="2">WYCCWR 10019</strain>
    </source>
</reference>
<dbReference type="SUPFAM" id="SSF82784">
    <property type="entry name" value="OsmC-like"/>
    <property type="match status" value="1"/>
</dbReference>
<evidence type="ECO:0000313" key="1">
    <source>
        <dbReference type="EMBL" id="PAP93935.1"/>
    </source>
</evidence>
<name>A0A271KFY0_9HYPH</name>
<dbReference type="InterPro" id="IPR003718">
    <property type="entry name" value="OsmC/Ohr_fam"/>
</dbReference>
<dbReference type="RefSeq" id="WP_095519469.1">
    <property type="nucleotide sequence ID" value="NZ_NPKH01000023.1"/>
</dbReference>
<dbReference type="InterPro" id="IPR015946">
    <property type="entry name" value="KH_dom-like_a/b"/>
</dbReference>
<organism evidence="1 2">
    <name type="scientific">Mesorhizobium wenxiniae</name>
    <dbReference type="NCBI Taxonomy" id="2014805"/>
    <lineage>
        <taxon>Bacteria</taxon>
        <taxon>Pseudomonadati</taxon>
        <taxon>Pseudomonadota</taxon>
        <taxon>Alphaproteobacteria</taxon>
        <taxon>Hyphomicrobiales</taxon>
        <taxon>Phyllobacteriaceae</taxon>
        <taxon>Mesorhizobium</taxon>
    </lineage>
</organism>
<dbReference type="PANTHER" id="PTHR42830:SF1">
    <property type="entry name" value="OSMOTICALLY INDUCIBLE FAMILY PROTEIN"/>
    <property type="match status" value="1"/>
</dbReference>
<dbReference type="InterPro" id="IPR052707">
    <property type="entry name" value="OsmC_Ohr_Peroxiredoxin"/>
</dbReference>
<evidence type="ECO:0000313" key="2">
    <source>
        <dbReference type="Proteomes" id="UP000215931"/>
    </source>
</evidence>
<dbReference type="NCBIfam" id="TIGR03562">
    <property type="entry name" value="osmo_induc_OsmC"/>
    <property type="match status" value="1"/>
</dbReference>
<dbReference type="Pfam" id="PF02566">
    <property type="entry name" value="OsmC"/>
    <property type="match status" value="1"/>
</dbReference>
<proteinExistence type="predicted"/>
<sequence>MTIREAEAQWQGSLKEGSGRLRLGSGVFEGAYSFPSRFEKGPGTNPEELIAAAHAGCFSMALSAIAGSGGHVPVRIHTVAKVHLGTSTAGPTITRLDLETEAEVPGLAPEEFQRLAQSAKTTCLVSRALAGVADIRLKADLVTAAAAENDIRRCQDGTE</sequence>
<dbReference type="PANTHER" id="PTHR42830">
    <property type="entry name" value="OSMOTICALLY INDUCIBLE FAMILY PROTEIN"/>
    <property type="match status" value="1"/>
</dbReference>
<protein>
    <submittedName>
        <fullName evidence="1">Peroxiredoxin</fullName>
    </submittedName>
</protein>
<keyword evidence="2" id="KW-1185">Reference proteome</keyword>
<dbReference type="InterPro" id="IPR019904">
    <property type="entry name" value="Peroxiredoxin_OsmC"/>
</dbReference>